<dbReference type="Gene3D" id="1.10.10.10">
    <property type="entry name" value="Winged helix-like DNA-binding domain superfamily/Winged helix DNA-binding domain"/>
    <property type="match status" value="1"/>
</dbReference>
<dbReference type="Pfam" id="PF01638">
    <property type="entry name" value="HxlR"/>
    <property type="match status" value="1"/>
</dbReference>
<dbReference type="SUPFAM" id="SSF46785">
    <property type="entry name" value="Winged helix' DNA-binding domain"/>
    <property type="match status" value="1"/>
</dbReference>
<dbReference type="CDD" id="cd00090">
    <property type="entry name" value="HTH_ARSR"/>
    <property type="match status" value="1"/>
</dbReference>
<evidence type="ECO:0000313" key="5">
    <source>
        <dbReference type="EMBL" id="AMY12169.1"/>
    </source>
</evidence>
<keyword evidence="3" id="KW-0804">Transcription</keyword>
<protein>
    <submittedName>
        <fullName evidence="5">HTH-type transcriptional regulator YodB</fullName>
    </submittedName>
</protein>
<proteinExistence type="predicted"/>
<dbReference type="EMBL" id="CP015136">
    <property type="protein sequence ID" value="AMY12169.1"/>
    <property type="molecule type" value="Genomic_DNA"/>
</dbReference>
<dbReference type="SMART" id="SM00418">
    <property type="entry name" value="HTH_ARSR"/>
    <property type="match status" value="1"/>
</dbReference>
<reference evidence="5 6" key="1">
    <citation type="journal article" date="2016" name="Genome Announc.">
        <title>First Complete Genome Sequence of a Subdivision 6 Acidobacterium Strain.</title>
        <authorList>
            <person name="Huang S."/>
            <person name="Vieira S."/>
            <person name="Bunk B."/>
            <person name="Riedel T."/>
            <person name="Sproer C."/>
            <person name="Overmann J."/>
        </authorList>
    </citation>
    <scope>NUCLEOTIDE SEQUENCE [LARGE SCALE GENOMIC DNA]</scope>
    <source>
        <strain evidence="6">DSM 100886 HEG_-6_39</strain>
    </source>
</reference>
<feature type="domain" description="HTH hxlR-type" evidence="4">
    <location>
        <begin position="14"/>
        <end position="112"/>
    </location>
</feature>
<reference evidence="6" key="2">
    <citation type="submission" date="2016-04" db="EMBL/GenBank/DDBJ databases">
        <title>First Complete Genome Sequence of a Subdivision 6 Acidobacterium.</title>
        <authorList>
            <person name="Huang S."/>
            <person name="Vieira S."/>
            <person name="Bunk B."/>
            <person name="Riedel T."/>
            <person name="Sproeer C."/>
            <person name="Overmann J."/>
        </authorList>
    </citation>
    <scope>NUCLEOTIDE SEQUENCE [LARGE SCALE GENOMIC DNA]</scope>
    <source>
        <strain evidence="6">DSM 100886 HEG_-6_39</strain>
    </source>
</reference>
<dbReference type="Proteomes" id="UP000076079">
    <property type="component" value="Chromosome"/>
</dbReference>
<dbReference type="KEGG" id="abac:LuPra_05442"/>
<evidence type="ECO:0000256" key="2">
    <source>
        <dbReference type="ARBA" id="ARBA00023125"/>
    </source>
</evidence>
<dbReference type="GO" id="GO:0003677">
    <property type="term" value="F:DNA binding"/>
    <property type="evidence" value="ECO:0007669"/>
    <property type="project" value="UniProtKB-KW"/>
</dbReference>
<dbReference type="InterPro" id="IPR011991">
    <property type="entry name" value="ArsR-like_HTH"/>
</dbReference>
<evidence type="ECO:0000259" key="4">
    <source>
        <dbReference type="PROSITE" id="PS51118"/>
    </source>
</evidence>
<dbReference type="AlphaFoldDB" id="A0A143PWJ7"/>
<evidence type="ECO:0000256" key="1">
    <source>
        <dbReference type="ARBA" id="ARBA00023015"/>
    </source>
</evidence>
<dbReference type="RefSeq" id="WP_237050722.1">
    <property type="nucleotide sequence ID" value="NZ_CP015136.1"/>
</dbReference>
<keyword evidence="1" id="KW-0805">Transcription regulation</keyword>
<evidence type="ECO:0000256" key="3">
    <source>
        <dbReference type="ARBA" id="ARBA00023163"/>
    </source>
</evidence>
<name>A0A143PWJ7_LUTPR</name>
<dbReference type="PANTHER" id="PTHR33204:SF37">
    <property type="entry name" value="HTH-TYPE TRANSCRIPTIONAL REGULATOR YODB"/>
    <property type="match status" value="1"/>
</dbReference>
<accession>A0A143PWJ7</accession>
<dbReference type="InterPro" id="IPR002577">
    <property type="entry name" value="HTH_HxlR"/>
</dbReference>
<dbReference type="GO" id="GO:0003700">
    <property type="term" value="F:DNA-binding transcription factor activity"/>
    <property type="evidence" value="ECO:0007669"/>
    <property type="project" value="InterPro"/>
</dbReference>
<dbReference type="InterPro" id="IPR036390">
    <property type="entry name" value="WH_DNA-bd_sf"/>
</dbReference>
<keyword evidence="6" id="KW-1185">Reference proteome</keyword>
<dbReference type="PANTHER" id="PTHR33204">
    <property type="entry name" value="TRANSCRIPTIONAL REGULATOR, MARR FAMILY"/>
    <property type="match status" value="1"/>
</dbReference>
<dbReference type="InterPro" id="IPR001845">
    <property type="entry name" value="HTH_ArsR_DNA-bd_dom"/>
</dbReference>
<evidence type="ECO:0000313" key="6">
    <source>
        <dbReference type="Proteomes" id="UP000076079"/>
    </source>
</evidence>
<dbReference type="InterPro" id="IPR036388">
    <property type="entry name" value="WH-like_DNA-bd_sf"/>
</dbReference>
<dbReference type="STRING" id="1855912.LuPra_05442"/>
<keyword evidence="2" id="KW-0238">DNA-binding</keyword>
<organism evidence="5 6">
    <name type="scientific">Luteitalea pratensis</name>
    <dbReference type="NCBI Taxonomy" id="1855912"/>
    <lineage>
        <taxon>Bacteria</taxon>
        <taxon>Pseudomonadati</taxon>
        <taxon>Acidobacteriota</taxon>
        <taxon>Vicinamibacteria</taxon>
        <taxon>Vicinamibacterales</taxon>
        <taxon>Vicinamibacteraceae</taxon>
        <taxon>Luteitalea</taxon>
    </lineage>
</organism>
<dbReference type="PROSITE" id="PS51118">
    <property type="entry name" value="HTH_HXLR"/>
    <property type="match status" value="1"/>
</dbReference>
<sequence precursor="true">MARSRTVAHTDPFCPVLDAIAVLQGKWTMQIVHVLMEGPMGFNELARAIGGCNPSTLAQRLDTLVRLDLLARRVETSTPPRTLYSLTAAGAALQPVVGAIEQWGRQHLRKDRVQSVRRAARAARESRAS</sequence>
<gene>
    <name evidence="5" type="primary">yodB</name>
    <name evidence="5" type="ORF">LuPra_05442</name>
</gene>